<dbReference type="AlphaFoldDB" id="D6RR32"/>
<dbReference type="KEGG" id="cci:CC1G_15818"/>
<reference evidence="2 3" key="1">
    <citation type="journal article" date="2010" name="Proc. Natl. Acad. Sci. U.S.A.">
        <title>Insights into evolution of multicellular fungi from the assembled chromosomes of the mushroom Coprinopsis cinerea (Coprinus cinereus).</title>
        <authorList>
            <person name="Stajich J.E."/>
            <person name="Wilke S.K."/>
            <person name="Ahren D."/>
            <person name="Au C.H."/>
            <person name="Birren B.W."/>
            <person name="Borodovsky M."/>
            <person name="Burns C."/>
            <person name="Canback B."/>
            <person name="Casselton L.A."/>
            <person name="Cheng C.K."/>
            <person name="Deng J."/>
            <person name="Dietrich F.S."/>
            <person name="Fargo D.C."/>
            <person name="Farman M.L."/>
            <person name="Gathman A.C."/>
            <person name="Goldberg J."/>
            <person name="Guigo R."/>
            <person name="Hoegger P.J."/>
            <person name="Hooker J.B."/>
            <person name="Huggins A."/>
            <person name="James T.Y."/>
            <person name="Kamada T."/>
            <person name="Kilaru S."/>
            <person name="Kodira C."/>
            <person name="Kues U."/>
            <person name="Kupfer D."/>
            <person name="Kwan H.S."/>
            <person name="Lomsadze A."/>
            <person name="Li W."/>
            <person name="Lilly W.W."/>
            <person name="Ma L.J."/>
            <person name="Mackey A.J."/>
            <person name="Manning G."/>
            <person name="Martin F."/>
            <person name="Muraguchi H."/>
            <person name="Natvig D.O."/>
            <person name="Palmerini H."/>
            <person name="Ramesh M.A."/>
            <person name="Rehmeyer C.J."/>
            <person name="Roe B.A."/>
            <person name="Shenoy N."/>
            <person name="Stanke M."/>
            <person name="Ter-Hovhannisyan V."/>
            <person name="Tunlid A."/>
            <person name="Velagapudi R."/>
            <person name="Vision T.J."/>
            <person name="Zeng Q."/>
            <person name="Zolan M.E."/>
            <person name="Pukkila P.J."/>
        </authorList>
    </citation>
    <scope>NUCLEOTIDE SEQUENCE [LARGE SCALE GENOMIC DNA]</scope>
    <source>
        <strain evidence="3">Okayama-7 / 130 / ATCC MYA-4618 / FGSC 9003</strain>
    </source>
</reference>
<proteinExistence type="predicted"/>
<protein>
    <submittedName>
        <fullName evidence="2">Uncharacterized protein</fullName>
    </submittedName>
</protein>
<dbReference type="InParanoid" id="D6RR32"/>
<name>D6RR32_COPC7</name>
<organism evidence="2 3">
    <name type="scientific">Coprinopsis cinerea (strain Okayama-7 / 130 / ATCC MYA-4618 / FGSC 9003)</name>
    <name type="common">Inky cap fungus</name>
    <name type="synonym">Hormographiella aspergillata</name>
    <dbReference type="NCBI Taxonomy" id="240176"/>
    <lineage>
        <taxon>Eukaryota</taxon>
        <taxon>Fungi</taxon>
        <taxon>Dikarya</taxon>
        <taxon>Basidiomycota</taxon>
        <taxon>Agaricomycotina</taxon>
        <taxon>Agaricomycetes</taxon>
        <taxon>Agaricomycetidae</taxon>
        <taxon>Agaricales</taxon>
        <taxon>Agaricineae</taxon>
        <taxon>Psathyrellaceae</taxon>
        <taxon>Coprinopsis</taxon>
    </lineage>
</organism>
<keyword evidence="1" id="KW-0732">Signal</keyword>
<dbReference type="EMBL" id="AACS02000038">
    <property type="protein sequence ID" value="EFI26532.1"/>
    <property type="molecule type" value="Genomic_DNA"/>
</dbReference>
<feature type="chain" id="PRO_5003087759" evidence="1">
    <location>
        <begin position="20"/>
        <end position="255"/>
    </location>
</feature>
<dbReference type="HOGENOM" id="CLU_1089966_0_0_1"/>
<sequence>MPTASTMILASFFAHMAQTRCLHPNHIWAAPSLRTFNSSIVRYSKPSFFPASACWSKRKHGLTDAEVIQHIKSAFPLSEPAKAFSGTHQSMLLEGPILGLSDPSLAYRALRTLRIWPRRTHFKKAYTIQLWKKPHISYRAEMSQNCPSVPVQMPAVTYSSAMALHLEKTLGDRASAFTPTPLPPDTRAYDAADKYLQNTEECLARMRQLIAVYLTDAEHRLEQQPMLRLALVRLQGISTTADERCRASTLFRRIR</sequence>
<evidence type="ECO:0000313" key="2">
    <source>
        <dbReference type="EMBL" id="EFI26532.1"/>
    </source>
</evidence>
<gene>
    <name evidence="2" type="ORF">CC1G_15818</name>
</gene>
<keyword evidence="3" id="KW-1185">Reference proteome</keyword>
<dbReference type="RefSeq" id="XP_002910026.1">
    <property type="nucleotide sequence ID" value="XM_002909980.1"/>
</dbReference>
<dbReference type="Proteomes" id="UP000001861">
    <property type="component" value="Unassembled WGS sequence"/>
</dbReference>
<evidence type="ECO:0000313" key="3">
    <source>
        <dbReference type="Proteomes" id="UP000001861"/>
    </source>
</evidence>
<dbReference type="GeneID" id="9379853"/>
<dbReference type="VEuPathDB" id="FungiDB:CC1G_15818"/>
<feature type="signal peptide" evidence="1">
    <location>
        <begin position="1"/>
        <end position="19"/>
    </location>
</feature>
<accession>D6RR32</accession>
<comment type="caution">
    <text evidence="2">The sequence shown here is derived from an EMBL/GenBank/DDBJ whole genome shotgun (WGS) entry which is preliminary data.</text>
</comment>
<evidence type="ECO:0000256" key="1">
    <source>
        <dbReference type="SAM" id="SignalP"/>
    </source>
</evidence>